<accession>A0A4Y7PDK2</accession>
<evidence type="ECO:0000313" key="2">
    <source>
        <dbReference type="EMBL" id="TDL13111.1"/>
    </source>
</evidence>
<dbReference type="Proteomes" id="UP000294933">
    <property type="component" value="Unassembled WGS sequence"/>
</dbReference>
<dbReference type="VEuPathDB" id="FungiDB:BD410DRAFT_847351"/>
<gene>
    <name evidence="2" type="ORF">BD410DRAFT_847351</name>
</gene>
<reference evidence="2 3" key="1">
    <citation type="submission" date="2018-06" db="EMBL/GenBank/DDBJ databases">
        <title>A transcriptomic atlas of mushroom development highlights an independent origin of complex multicellularity.</title>
        <authorList>
            <consortium name="DOE Joint Genome Institute"/>
            <person name="Krizsan K."/>
            <person name="Almasi E."/>
            <person name="Merenyi Z."/>
            <person name="Sahu N."/>
            <person name="Viragh M."/>
            <person name="Koszo T."/>
            <person name="Mondo S."/>
            <person name="Kiss B."/>
            <person name="Balint B."/>
            <person name="Kues U."/>
            <person name="Barry K."/>
            <person name="Hegedus J.C."/>
            <person name="Henrissat B."/>
            <person name="Johnson J."/>
            <person name="Lipzen A."/>
            <person name="Ohm R."/>
            <person name="Nagy I."/>
            <person name="Pangilinan J."/>
            <person name="Yan J."/>
            <person name="Xiong Y."/>
            <person name="Grigoriev I.V."/>
            <person name="Hibbett D.S."/>
            <person name="Nagy L.G."/>
        </authorList>
    </citation>
    <scope>NUCLEOTIDE SEQUENCE [LARGE SCALE GENOMIC DNA]</scope>
    <source>
        <strain evidence="2 3">SZMC22713</strain>
    </source>
</reference>
<feature type="region of interest" description="Disordered" evidence="1">
    <location>
        <begin position="1"/>
        <end position="64"/>
    </location>
</feature>
<protein>
    <submittedName>
        <fullName evidence="2">Uncharacterized protein</fullName>
    </submittedName>
</protein>
<feature type="compositionally biased region" description="Basic and acidic residues" evidence="1">
    <location>
        <begin position="40"/>
        <end position="54"/>
    </location>
</feature>
<evidence type="ECO:0000256" key="1">
    <source>
        <dbReference type="SAM" id="MobiDB-lite"/>
    </source>
</evidence>
<proteinExistence type="predicted"/>
<name>A0A4Y7PDK2_9AGAM</name>
<dbReference type="EMBL" id="ML170996">
    <property type="protein sequence ID" value="TDL13111.1"/>
    <property type="molecule type" value="Genomic_DNA"/>
</dbReference>
<sequence length="117" mass="12699">MRGRARTSAKPPPPASEHAPAPPAQPPASSVAAPTTQARYLREREASTPRHPNERAQGQPPRRQYLGWVMGWNGRDIGGGKGIERSDVGKARCGCSGEQPHVVSFHFILTFVLILLL</sequence>
<feature type="compositionally biased region" description="Pro residues" evidence="1">
    <location>
        <begin position="10"/>
        <end position="26"/>
    </location>
</feature>
<keyword evidence="3" id="KW-1185">Reference proteome</keyword>
<organism evidence="2 3">
    <name type="scientific">Rickenella mellea</name>
    <dbReference type="NCBI Taxonomy" id="50990"/>
    <lineage>
        <taxon>Eukaryota</taxon>
        <taxon>Fungi</taxon>
        <taxon>Dikarya</taxon>
        <taxon>Basidiomycota</taxon>
        <taxon>Agaricomycotina</taxon>
        <taxon>Agaricomycetes</taxon>
        <taxon>Hymenochaetales</taxon>
        <taxon>Rickenellaceae</taxon>
        <taxon>Rickenella</taxon>
    </lineage>
</organism>
<evidence type="ECO:0000313" key="3">
    <source>
        <dbReference type="Proteomes" id="UP000294933"/>
    </source>
</evidence>
<dbReference type="AlphaFoldDB" id="A0A4Y7PDK2"/>